<dbReference type="PROSITE" id="PS50868">
    <property type="entry name" value="POST_SET"/>
    <property type="match status" value="1"/>
</dbReference>
<dbReference type="Gene3D" id="2.170.270.10">
    <property type="entry name" value="SET domain"/>
    <property type="match status" value="1"/>
</dbReference>
<feature type="domain" description="Post-SET" evidence="7">
    <location>
        <begin position="112"/>
        <end position="128"/>
    </location>
</feature>
<dbReference type="PROSITE" id="PS50280">
    <property type="entry name" value="SET"/>
    <property type="match status" value="1"/>
</dbReference>
<evidence type="ECO:0000259" key="7">
    <source>
        <dbReference type="PROSITE" id="PS50868"/>
    </source>
</evidence>
<dbReference type="GO" id="GO:0032259">
    <property type="term" value="P:methylation"/>
    <property type="evidence" value="ECO:0007669"/>
    <property type="project" value="UniProtKB-KW"/>
</dbReference>
<proteinExistence type="predicted"/>
<keyword evidence="3" id="KW-0489">Methyltransferase</keyword>
<dbReference type="InterPro" id="IPR050777">
    <property type="entry name" value="SET2_Histone-Lys_MeTrsfase"/>
</dbReference>
<reference evidence="8 9" key="1">
    <citation type="submission" date="2017-07" db="EMBL/GenBank/DDBJ databases">
        <title>Complete Genome Sequence of the cosmetic ferment Vitreoscilla filiformis (ATCC15551).</title>
        <authorList>
            <person name="Contreras S."/>
            <person name="Sagory-Zalkind P."/>
            <person name="Blanquart H."/>
            <person name="Iltis A."/>
            <person name="Morand S.C."/>
        </authorList>
    </citation>
    <scope>NUCLEOTIDE SEQUENCE [LARGE SCALE GENOMIC DNA]</scope>
    <source>
        <strain evidence="8 9">ATCC 15551</strain>
    </source>
</reference>
<feature type="domain" description="SET" evidence="6">
    <location>
        <begin position="1"/>
        <end position="99"/>
    </location>
</feature>
<dbReference type="Proteomes" id="UP000199729">
    <property type="component" value="Chromosome"/>
</dbReference>
<dbReference type="KEGG" id="vff:VITFI_CDS0576"/>
<keyword evidence="9" id="KW-1185">Reference proteome</keyword>
<evidence type="ECO:0000256" key="5">
    <source>
        <dbReference type="ARBA" id="ARBA00022691"/>
    </source>
</evidence>
<dbReference type="GO" id="GO:0005694">
    <property type="term" value="C:chromosome"/>
    <property type="evidence" value="ECO:0007669"/>
    <property type="project" value="UniProtKB-SubCell"/>
</dbReference>
<dbReference type="EMBL" id="CP022423">
    <property type="protein sequence ID" value="ASM76355.1"/>
    <property type="molecule type" value="Genomic_DNA"/>
</dbReference>
<keyword evidence="4" id="KW-0808">Transferase</keyword>
<dbReference type="InterPro" id="IPR001214">
    <property type="entry name" value="SET_dom"/>
</dbReference>
<evidence type="ECO:0000259" key="6">
    <source>
        <dbReference type="PROSITE" id="PS50280"/>
    </source>
</evidence>
<dbReference type="AlphaFoldDB" id="A0A221KBK2"/>
<comment type="subcellular location">
    <subcellularLocation>
        <location evidence="1">Chromosome</location>
    </subcellularLocation>
</comment>
<evidence type="ECO:0000313" key="8">
    <source>
        <dbReference type="EMBL" id="ASM76355.1"/>
    </source>
</evidence>
<accession>A0A221KBK2</accession>
<name>A0A221KBK2_VITFI</name>
<dbReference type="InterPro" id="IPR003616">
    <property type="entry name" value="Post-SET_dom"/>
</dbReference>
<gene>
    <name evidence="8" type="ORF">VITFI_CDS0576</name>
</gene>
<protein>
    <submittedName>
        <fullName evidence="8">Nuclear protein SET</fullName>
    </submittedName>
</protein>
<evidence type="ECO:0000313" key="9">
    <source>
        <dbReference type="Proteomes" id="UP000199729"/>
    </source>
</evidence>
<dbReference type="SMART" id="SM00317">
    <property type="entry name" value="SET"/>
    <property type="match status" value="1"/>
</dbReference>
<dbReference type="PANTHER" id="PTHR22884">
    <property type="entry name" value="SET DOMAIN PROTEINS"/>
    <property type="match status" value="1"/>
</dbReference>
<evidence type="ECO:0000256" key="4">
    <source>
        <dbReference type="ARBA" id="ARBA00022679"/>
    </source>
</evidence>
<keyword evidence="5" id="KW-0949">S-adenosyl-L-methionine</keyword>
<dbReference type="Pfam" id="PF00856">
    <property type="entry name" value="SET"/>
    <property type="match status" value="1"/>
</dbReference>
<evidence type="ECO:0000256" key="2">
    <source>
        <dbReference type="ARBA" id="ARBA00022454"/>
    </source>
</evidence>
<dbReference type="InterPro" id="IPR046341">
    <property type="entry name" value="SET_dom_sf"/>
</dbReference>
<sequence>MFALRPLPAGERLIEYTGERITWEEAVARHPHDPTQPTHTFYFDLDSGLVIDGHRGGNSSRWFNHGCDPNCEAVENDGRVFLHALRDIAVGEELLFDYALLCDERRTPALKRLYACHCGAPTCRGTMLAPQRRRAVRYGPKP</sequence>
<evidence type="ECO:0000256" key="1">
    <source>
        <dbReference type="ARBA" id="ARBA00004286"/>
    </source>
</evidence>
<keyword evidence="2" id="KW-0158">Chromosome</keyword>
<dbReference type="GO" id="GO:0008168">
    <property type="term" value="F:methyltransferase activity"/>
    <property type="evidence" value="ECO:0007669"/>
    <property type="project" value="UniProtKB-KW"/>
</dbReference>
<evidence type="ECO:0000256" key="3">
    <source>
        <dbReference type="ARBA" id="ARBA00022603"/>
    </source>
</evidence>
<organism evidence="8 9">
    <name type="scientific">Vitreoscilla filiformis</name>
    <dbReference type="NCBI Taxonomy" id="63"/>
    <lineage>
        <taxon>Bacteria</taxon>
        <taxon>Pseudomonadati</taxon>
        <taxon>Pseudomonadota</taxon>
        <taxon>Betaproteobacteria</taxon>
        <taxon>Neisseriales</taxon>
        <taxon>Neisseriaceae</taxon>
        <taxon>Vitreoscilla</taxon>
    </lineage>
</organism>
<dbReference type="SUPFAM" id="SSF82199">
    <property type="entry name" value="SET domain"/>
    <property type="match status" value="1"/>
</dbReference>